<comment type="caution">
    <text evidence="1">The sequence shown here is derived from an EMBL/GenBank/DDBJ whole genome shotgun (WGS) entry which is preliminary data.</text>
</comment>
<sequence>MTDAAITTGDVVLTADALIRSTSGNVIVGTVSSDNAVTVRADAGTLTVGRDVAQPGRIESNGPVTLTSVTGDAIVRAGIDAGGGAVSITAGIDVVLGRTGSSATIEASSVAVSAARSIGSLGGVTLDSVATTLTAGSVAPAAGVRSISMAGTTITAGAGNVTLVQGAAFDGLAFANVTAASLLGAATVINGDVDIATLTTSNSGISLANTGRMAIGTASTSNAAGITLTAGNALVLGQASASNGPISLFGTTIDVTTAPLVNGLSLARSGSLAAGGALLVQSPGAVAIVGDVTTTGSFLTLDAGPTLDVAGAISSGGRVVALADEIALGDVTSRNDIVAVARMGDLTGADFRISSPDNDNSDAPVDASGNDIFDPVTGTAIGPLPGKRVVALAGGDLIGIDVFGADGATLAGDSVNLGDVSDPGLLDVTGRRIVGGTISANLGIILTATGENAGGPSPDGIYVGSLTSSNGDIILNSALDIVVDRGSAAPLGSISMAATRDLRLAEALGAGQLAVAAGNIVTLAGGRRVLVDARTTAGSTVTVAGGTDLMAMAPVSPIGVDMANVSAGSGVVLSSERNVLAGDIAGGAGSVTVTSNLGDVTLGNLTGSDLLVQTSPGTGGDVIIARVEGAGGTPGASTLLVSAAGAVSLVGPTRVSGTADITGTAVTTGAVSGSTIALEALLGNVETGALTGGVILLAGSDLLVNGEISGSALSGLATRDLTLNGDVVITAGVELQAQRSLQTADVDSGNGQLTAVAVAGDLNMGALSSASVVEIESTAGDATIDGVTALSLLMATGGSASIVGPALLIGTVDVQAGSNATTGALTAADIDIVASNGFTRTDTLAGGTIALNAGRGPGATGTEGDVTVAAIATGSNVLVRAGRDLAIAGATQVTGSVDFQAARNLTAAALESTGDGAVFALAEAGNLQMQSISGGVVTLGATLGDVTLAGAVNSASLDVMAGSMATLSAPVTVTGAAEVTAAEISTQTMTAGNILLSGVASVVTGALEADSITASASDGDVNLAGVANSGSLTVEASEAATLGPVAVAGAVTVGADSIATQMMSASFIELAGVSSVSTGALAAGNITVSASGGDVEIASVENSGNLTVTASDAATIGIVSVTDAVTVDADTITTQSVTAGTIALTGVSSVVTGALEADSITASASDGNVNIAGVADSGSLTVEASEAATLGPVSVAGAVRVGADSIATQMISASSIELAGVSSVSTGALEASNITVSASGGDVEIASVENSGNLTVMASDAATLGIVSVTDAVTVDADTITTQSVTAGTIALAGVSSVTTGALEADSITASASAGSVAIASVADSGSLTVTASDTVTSGAVTVTGAVVVGGGIISAQPITASTIELSGVSLVTTGALEAVSISALASAGSVNIASIANSGSLAVSASDSVTLGPVSVSGAVAVDADIIATQVIAADSIELAGVSSVSTGALEASNITVSASGGDVEIASVDNSGNLTVMASDAATIGIVSVTDAVIVEADTITTQSITAGSIALAGVSSVTTGALEADSITASASDGSVAIASVADSGSLTVTASDTATFGVVTINGALTVGAGSIITQDITAGTIALTGISSVTTGALAADSITASASDGSVAIASVADSGSLTVMASDTATLGAVTVTGAVVVGGGIISAQPITASTIELSGVSMVTTGALEAVSISALASAGSVNIASIANSGSLAVSASDSVTLGPVSVSGAVAVDADIIGTQVIAADSINLAGVSSVTTGGLEASNITVSASGGDVEIASVENSGNLAVMASDAATLGIVSVTDAVTVDADTITTQSVTAGTIALTGVSSVTTGALEAESITASASDGSVAIAGVADSGSLSVEASEAATLGPVSVAGAVRVGADSIATQMISASSIELAGVSSVSTGALEAGNITVSASGGDVEIASVDNSGNLTVMASDAATIGIVSVTDAVTVDADTITTQSVTAGTIALAGVSSVTTGALEADSITASASDGSVHIASVANSGSVAVSASDTATLGRVAVSDAIEIAADVIAAESMTGESIELTGVSSVTTADLQAGRIDARATAGTVNIAGIAQSGTVLVQAFGDVTLGGVGTSGAVTARAGQVGATAGRGDLFVGSVDSGAGAITLSATNGSIASGTLAGGVIQADATGASGDVLLQTILRSSQFAASAGRDLFLAGNATSIGSINLAAGRAMTVQAVAADGALAAMAGGVLVANDAISVARSIDLEAGNGLSTVDVDSRINSSVTARALAGDLEMGDVSGGVLTLAASAGNATIGGVPRAKSLALTASGTATLGTAVVTEAAEFSANVIVTQAITAGTVKLAGLTSVATGALQAETITASASAGSVDIATVADSGALAVTASEVATLGDVTVTGSVLVAADVVAAQTMTAGSIDLTGVSSVTTETLQAASIAASASAGSVVISNVQDSGELTVTASDVATLGNVAVSGAATVAADAIAAQLMTAGSIDLTGVSSVTTAALQAASITASASAGSVDIASVAESGSLTVMASDIVMLGNVTVTDAVTVTADTIGAQAMTAGTIELTGVSSVTTGALRGASIEVSASAGTVDLATVADSGSLTVTASDIVTLGNVAVTDAVTIAADTIGVQAMTAGTIDLAGVSSVTTGALQAAGIAVSASAGSVDIASIAESGTLAVTAADTAALGDVTVTGAVTVGADVIASEAMTAGSISMAGLTSVNTGGLRAGAIDVRATRGTVTIAGITGSNSVLAQASGDATLGNVISSGAVTLRAGQVGNVATSGNLRAGTVNATSARIDLRSTAGSIAAGTLAGGEIVAEATGITSDITLAGVDRSSRLALTSGRSILLNGSVRVAGTADLTTDRIDLVPAAELRTDGLLRLTANTAGGVVNVANGGMSLFDNADMPRVFAPSVQIDGKGRAVKIGTTDLFPNTVNVGVLTSNDIDVTGVLTFRSTGSAARRTLTLGGLAVADSGSATSNEGLANAARSVAVRVVEAAGATAGGGQIVADGSAVRLNGRYLAVGLRTQFLDTLLTDSPPDPATVRRSFTEQPTSRFYIANPPFQPPRYNVLTAERLVVRVEQWGLLQNTDTSAQPGGGVRLGSVQLLNGGAVQGGPVVGFFGSLGGQEGIAAALRVTIDQLGGISPNNVRINGCVALTTAGCIVTGLPLPLVQLNDPGQALLIRSTPDLVLPLDLISGTTNEALWRDDELEPVVTPVPAATTPADGARP</sequence>
<gene>
    <name evidence="1" type="ORF">FHS79_001641</name>
</gene>
<keyword evidence="2" id="KW-1185">Reference proteome</keyword>
<name>A0A841LCD4_9SPHN</name>
<dbReference type="EMBL" id="JACIIV010000010">
    <property type="protein sequence ID" value="MBB6227475.1"/>
    <property type="molecule type" value="Genomic_DNA"/>
</dbReference>
<reference evidence="1 2" key="1">
    <citation type="submission" date="2020-08" db="EMBL/GenBank/DDBJ databases">
        <title>Genomic Encyclopedia of Type Strains, Phase IV (KMG-IV): sequencing the most valuable type-strain genomes for metagenomic binning, comparative biology and taxonomic classification.</title>
        <authorList>
            <person name="Goeker M."/>
        </authorList>
    </citation>
    <scope>NUCLEOTIDE SEQUENCE [LARGE SCALE GENOMIC DNA]</scope>
    <source>
        <strain evidence="1 2">DSM 102189</strain>
    </source>
</reference>
<proteinExistence type="predicted"/>
<accession>A0A841LCD4</accession>
<evidence type="ECO:0000313" key="1">
    <source>
        <dbReference type="EMBL" id="MBB6227475.1"/>
    </source>
</evidence>
<evidence type="ECO:0000313" key="2">
    <source>
        <dbReference type="Proteomes" id="UP000538147"/>
    </source>
</evidence>
<protein>
    <submittedName>
        <fullName evidence="1">Uncharacterized protein</fullName>
    </submittedName>
</protein>
<dbReference type="Proteomes" id="UP000538147">
    <property type="component" value="Unassembled WGS sequence"/>
</dbReference>
<organism evidence="1 2">
    <name type="scientific">Polymorphobacter multimanifer</name>
    <dbReference type="NCBI Taxonomy" id="1070431"/>
    <lineage>
        <taxon>Bacteria</taxon>
        <taxon>Pseudomonadati</taxon>
        <taxon>Pseudomonadota</taxon>
        <taxon>Alphaproteobacteria</taxon>
        <taxon>Sphingomonadales</taxon>
        <taxon>Sphingosinicellaceae</taxon>
        <taxon>Polymorphobacter</taxon>
    </lineage>
</organism>